<evidence type="ECO:0000313" key="9">
    <source>
        <dbReference type="Proteomes" id="UP000241462"/>
    </source>
</evidence>
<organism evidence="8 9">
    <name type="scientific">Coniella lustricola</name>
    <dbReference type="NCBI Taxonomy" id="2025994"/>
    <lineage>
        <taxon>Eukaryota</taxon>
        <taxon>Fungi</taxon>
        <taxon>Dikarya</taxon>
        <taxon>Ascomycota</taxon>
        <taxon>Pezizomycotina</taxon>
        <taxon>Sordariomycetes</taxon>
        <taxon>Sordariomycetidae</taxon>
        <taxon>Diaporthales</taxon>
        <taxon>Schizoparmaceae</taxon>
        <taxon>Coniella</taxon>
    </lineage>
</organism>
<dbReference type="InterPro" id="IPR036864">
    <property type="entry name" value="Zn2-C6_fun-type_DNA-bd_sf"/>
</dbReference>
<dbReference type="PROSITE" id="PS50048">
    <property type="entry name" value="ZN2_CY6_FUNGAL_2"/>
    <property type="match status" value="1"/>
</dbReference>
<dbReference type="InterPro" id="IPR051711">
    <property type="entry name" value="Stress_Response_Reg"/>
</dbReference>
<dbReference type="AlphaFoldDB" id="A0A2T2ZSP0"/>
<evidence type="ECO:0000256" key="1">
    <source>
        <dbReference type="ARBA" id="ARBA00004123"/>
    </source>
</evidence>
<dbReference type="GO" id="GO:0008270">
    <property type="term" value="F:zinc ion binding"/>
    <property type="evidence" value="ECO:0007669"/>
    <property type="project" value="InterPro"/>
</dbReference>
<dbReference type="Proteomes" id="UP000241462">
    <property type="component" value="Unassembled WGS sequence"/>
</dbReference>
<dbReference type="SUPFAM" id="SSF57701">
    <property type="entry name" value="Zn2/Cys6 DNA-binding domain"/>
    <property type="match status" value="1"/>
</dbReference>
<feature type="region of interest" description="Disordered" evidence="6">
    <location>
        <begin position="54"/>
        <end position="173"/>
    </location>
</feature>
<dbReference type="Gene3D" id="4.10.240.10">
    <property type="entry name" value="Zn(2)-C6 fungal-type DNA-binding domain"/>
    <property type="match status" value="1"/>
</dbReference>
<dbReference type="EMBL" id="KZ678777">
    <property type="protein sequence ID" value="PSR75294.1"/>
    <property type="molecule type" value="Genomic_DNA"/>
</dbReference>
<dbReference type="PANTHER" id="PTHR47540:SF2">
    <property type="entry name" value="ZN(II)2CYS6 TRANSCRIPTION FACTOR (EUROFUNG)"/>
    <property type="match status" value="1"/>
</dbReference>
<dbReference type="GO" id="GO:0000981">
    <property type="term" value="F:DNA-binding transcription factor activity, RNA polymerase II-specific"/>
    <property type="evidence" value="ECO:0007669"/>
    <property type="project" value="InterPro"/>
</dbReference>
<evidence type="ECO:0000313" key="8">
    <source>
        <dbReference type="EMBL" id="PSR75294.1"/>
    </source>
</evidence>
<protein>
    <recommendedName>
        <fullName evidence="7">Zn(2)-C6 fungal-type domain-containing protein</fullName>
    </recommendedName>
</protein>
<evidence type="ECO:0000256" key="6">
    <source>
        <dbReference type="SAM" id="MobiDB-lite"/>
    </source>
</evidence>
<dbReference type="PANTHER" id="PTHR47540">
    <property type="entry name" value="THIAMINE REPRESSIBLE GENES REGULATORY PROTEIN THI5"/>
    <property type="match status" value="1"/>
</dbReference>
<keyword evidence="4" id="KW-0804">Transcription</keyword>
<evidence type="ECO:0000256" key="4">
    <source>
        <dbReference type="ARBA" id="ARBA00023163"/>
    </source>
</evidence>
<proteinExistence type="predicted"/>
<accession>A0A2T2ZSP0</accession>
<sequence>MTKVRRFKAQNNGRTNAKPIRITRACDMCRLKKTKCDGERPCGACAQRDFSCTYDGSQTKDGIKASTTAGEKAREARSETAASLDGGTFVEQAPSGDKPSRSQRMARTNASRATAASSGPSKSTAANPMQRKRKHREATIVVDDDDDDDANDSASDVNDPGNKRTKFSQNGAV</sequence>
<feature type="domain" description="Zn(2)-C6 fungal-type" evidence="7">
    <location>
        <begin position="25"/>
        <end position="54"/>
    </location>
</feature>
<keyword evidence="3" id="KW-0238">DNA-binding</keyword>
<dbReference type="Pfam" id="PF00172">
    <property type="entry name" value="Zn_clus"/>
    <property type="match status" value="1"/>
</dbReference>
<feature type="compositionally biased region" description="Low complexity" evidence="6">
    <location>
        <begin position="106"/>
        <end position="118"/>
    </location>
</feature>
<feature type="compositionally biased region" description="Polar residues" evidence="6">
    <location>
        <begin position="54"/>
        <end position="69"/>
    </location>
</feature>
<dbReference type="PROSITE" id="PS00463">
    <property type="entry name" value="ZN2_CY6_FUNGAL_1"/>
    <property type="match status" value="1"/>
</dbReference>
<gene>
    <name evidence="8" type="ORF">BD289DRAFT_379440</name>
</gene>
<evidence type="ECO:0000256" key="3">
    <source>
        <dbReference type="ARBA" id="ARBA00023125"/>
    </source>
</evidence>
<evidence type="ECO:0000256" key="2">
    <source>
        <dbReference type="ARBA" id="ARBA00023015"/>
    </source>
</evidence>
<name>A0A2T2ZSP0_9PEZI</name>
<dbReference type="OrthoDB" id="2943660at2759"/>
<dbReference type="GO" id="GO:0045944">
    <property type="term" value="P:positive regulation of transcription by RNA polymerase II"/>
    <property type="evidence" value="ECO:0007669"/>
    <property type="project" value="TreeGrafter"/>
</dbReference>
<comment type="subcellular location">
    <subcellularLocation>
        <location evidence="1">Nucleus</location>
    </subcellularLocation>
</comment>
<dbReference type="STRING" id="2025994.A0A2T2ZSP0"/>
<dbReference type="InterPro" id="IPR001138">
    <property type="entry name" value="Zn2Cys6_DnaBD"/>
</dbReference>
<keyword evidence="2" id="KW-0805">Transcription regulation</keyword>
<dbReference type="GO" id="GO:0043565">
    <property type="term" value="F:sequence-specific DNA binding"/>
    <property type="evidence" value="ECO:0007669"/>
    <property type="project" value="TreeGrafter"/>
</dbReference>
<evidence type="ECO:0000259" key="7">
    <source>
        <dbReference type="PROSITE" id="PS50048"/>
    </source>
</evidence>
<dbReference type="CDD" id="cd00067">
    <property type="entry name" value="GAL4"/>
    <property type="match status" value="1"/>
</dbReference>
<reference evidence="8 9" key="1">
    <citation type="journal article" date="2018" name="Mycol. Prog.">
        <title>Coniella lustricola, a new species from submerged detritus.</title>
        <authorList>
            <person name="Raudabaugh D.B."/>
            <person name="Iturriaga T."/>
            <person name="Carver A."/>
            <person name="Mondo S."/>
            <person name="Pangilinan J."/>
            <person name="Lipzen A."/>
            <person name="He G."/>
            <person name="Amirebrahimi M."/>
            <person name="Grigoriev I.V."/>
            <person name="Miller A.N."/>
        </authorList>
    </citation>
    <scope>NUCLEOTIDE SEQUENCE [LARGE SCALE GENOMIC DNA]</scope>
    <source>
        <strain evidence="8 9">B22-T-1</strain>
    </source>
</reference>
<dbReference type="InParanoid" id="A0A2T2ZSP0"/>
<dbReference type="GO" id="GO:0005634">
    <property type="term" value="C:nucleus"/>
    <property type="evidence" value="ECO:0007669"/>
    <property type="project" value="UniProtKB-SubCell"/>
</dbReference>
<evidence type="ECO:0000256" key="5">
    <source>
        <dbReference type="ARBA" id="ARBA00023242"/>
    </source>
</evidence>
<dbReference type="SMART" id="SM00066">
    <property type="entry name" value="GAL4"/>
    <property type="match status" value="1"/>
</dbReference>
<feature type="compositionally biased region" description="Acidic residues" evidence="6">
    <location>
        <begin position="142"/>
        <end position="151"/>
    </location>
</feature>
<keyword evidence="9" id="KW-1185">Reference proteome</keyword>
<keyword evidence="5" id="KW-0539">Nucleus</keyword>